<name>A0A2V1P7C1_9RHOB</name>
<dbReference type="Pfam" id="PF02625">
    <property type="entry name" value="XdhC_CoxI"/>
    <property type="match status" value="1"/>
</dbReference>
<feature type="domain" description="XdhC Rossmann" evidence="2">
    <location>
        <begin position="92"/>
        <end position="232"/>
    </location>
</feature>
<reference evidence="4" key="1">
    <citation type="submission" date="2018-05" db="EMBL/GenBank/DDBJ databases">
        <authorList>
            <person name="Du Z."/>
            <person name="Wang X."/>
        </authorList>
    </citation>
    <scope>NUCLEOTIDE SEQUENCE [LARGE SCALE GENOMIC DNA]</scope>
    <source>
        <strain evidence="4">WDS4C29</strain>
    </source>
</reference>
<dbReference type="Proteomes" id="UP000245293">
    <property type="component" value="Unassembled WGS sequence"/>
</dbReference>
<dbReference type="NCBIfam" id="TIGR02964">
    <property type="entry name" value="xanthine_xdhC"/>
    <property type="match status" value="1"/>
</dbReference>
<proteinExistence type="predicted"/>
<dbReference type="InterPro" id="IPR027051">
    <property type="entry name" value="XdhC_Rossmann_dom"/>
</dbReference>
<dbReference type="EMBL" id="QETF01000004">
    <property type="protein sequence ID" value="PWG17690.1"/>
    <property type="molecule type" value="Genomic_DNA"/>
</dbReference>
<accession>A0A2V1P7C1</accession>
<dbReference type="PANTHER" id="PTHR30388:SF6">
    <property type="entry name" value="XANTHINE DEHYDROGENASE SUBUNIT A-RELATED"/>
    <property type="match status" value="1"/>
</dbReference>
<evidence type="ECO:0000259" key="2">
    <source>
        <dbReference type="Pfam" id="PF13478"/>
    </source>
</evidence>
<gene>
    <name evidence="3" type="primary">xdhC</name>
    <name evidence="3" type="ORF">DFK10_05565</name>
</gene>
<evidence type="ECO:0000313" key="4">
    <source>
        <dbReference type="Proteomes" id="UP000245293"/>
    </source>
</evidence>
<dbReference type="AlphaFoldDB" id="A0A2V1P7C1"/>
<comment type="caution">
    <text evidence="3">The sequence shown here is derived from an EMBL/GenBank/DDBJ whole genome shotgun (WGS) entry which is preliminary data.</text>
</comment>
<organism evidence="3 4">
    <name type="scientific">Salibaculum griseiflavum</name>
    <dbReference type="NCBI Taxonomy" id="1914409"/>
    <lineage>
        <taxon>Bacteria</taxon>
        <taxon>Pseudomonadati</taxon>
        <taxon>Pseudomonadota</taxon>
        <taxon>Alphaproteobacteria</taxon>
        <taxon>Rhodobacterales</taxon>
        <taxon>Roseobacteraceae</taxon>
        <taxon>Salibaculum</taxon>
    </lineage>
</organism>
<sequence>MIRVRVASTAGSTPREAGTEMLVGPDQIEGTIGGGALEWQAIATARRMIAEDRDAHRETVPLGPSLGQCCGGSVVLEFAQAEALTASEGRPLWIWGAGHVGRSLASVLAPLPDFAPSVIDVEADRFPNALPDGVTPIVAAEPPRLVRHAPTQADHLIVTYSHDLDLKLCDALLHHGFASCGLIGSATKWARFRSRLAALGHTDAQISRIACPIGDPSLGKHPQAIAVGVAASLLSASGRQKAQGDRTG</sequence>
<dbReference type="InterPro" id="IPR052698">
    <property type="entry name" value="MoCofactor_Util/Proc"/>
</dbReference>
<dbReference type="RefSeq" id="WP_109387453.1">
    <property type="nucleotide sequence ID" value="NZ_QETF01000004.1"/>
</dbReference>
<evidence type="ECO:0000259" key="1">
    <source>
        <dbReference type="Pfam" id="PF02625"/>
    </source>
</evidence>
<dbReference type="InterPro" id="IPR003777">
    <property type="entry name" value="XdhC_CoxI"/>
</dbReference>
<dbReference type="Gene3D" id="3.40.50.720">
    <property type="entry name" value="NAD(P)-binding Rossmann-like Domain"/>
    <property type="match status" value="1"/>
</dbReference>
<evidence type="ECO:0000313" key="3">
    <source>
        <dbReference type="EMBL" id="PWG17690.1"/>
    </source>
</evidence>
<dbReference type="Pfam" id="PF13478">
    <property type="entry name" value="XdhC_C"/>
    <property type="match status" value="1"/>
</dbReference>
<dbReference type="InterPro" id="IPR014308">
    <property type="entry name" value="Xanthine_DH_XdhC"/>
</dbReference>
<keyword evidence="4" id="KW-1185">Reference proteome</keyword>
<dbReference type="OrthoDB" id="61481at2"/>
<feature type="domain" description="XdhC- CoxI" evidence="1">
    <location>
        <begin position="4"/>
        <end position="55"/>
    </location>
</feature>
<protein>
    <submittedName>
        <fullName evidence="3">Xanthine dehydrogenase accessory protein XdhC</fullName>
    </submittedName>
</protein>
<dbReference type="PANTHER" id="PTHR30388">
    <property type="entry name" value="ALDEHYDE OXIDOREDUCTASE MOLYBDENUM COFACTOR ASSEMBLY PROTEIN"/>
    <property type="match status" value="1"/>
</dbReference>